<dbReference type="Proteomes" id="UP000053820">
    <property type="component" value="Unassembled WGS sequence"/>
</dbReference>
<evidence type="ECO:0000256" key="1">
    <source>
        <dbReference type="SAM" id="MobiDB-lite"/>
    </source>
</evidence>
<keyword evidence="5" id="KW-1185">Reference proteome</keyword>
<accession>A0A0C9VUZ1</accession>
<feature type="compositionally biased region" description="Basic and acidic residues" evidence="1">
    <location>
        <begin position="197"/>
        <end position="206"/>
    </location>
</feature>
<reference evidence="4 5" key="1">
    <citation type="submission" date="2014-04" db="EMBL/GenBank/DDBJ databases">
        <title>Evolutionary Origins and Diversification of the Mycorrhizal Mutualists.</title>
        <authorList>
            <consortium name="DOE Joint Genome Institute"/>
            <consortium name="Mycorrhizal Genomics Consortium"/>
            <person name="Kohler A."/>
            <person name="Kuo A."/>
            <person name="Nagy L.G."/>
            <person name="Floudas D."/>
            <person name="Copeland A."/>
            <person name="Barry K.W."/>
            <person name="Cichocki N."/>
            <person name="Veneault-Fourrey C."/>
            <person name="LaButti K."/>
            <person name="Lindquist E.A."/>
            <person name="Lipzen A."/>
            <person name="Lundell T."/>
            <person name="Morin E."/>
            <person name="Murat C."/>
            <person name="Riley R."/>
            <person name="Ohm R."/>
            <person name="Sun H."/>
            <person name="Tunlid A."/>
            <person name="Henrissat B."/>
            <person name="Grigoriev I.V."/>
            <person name="Hibbett D.S."/>
            <person name="Martin F."/>
        </authorList>
    </citation>
    <scope>NUCLEOTIDE SEQUENCE [LARGE SCALE GENOMIC DNA]</scope>
    <source>
        <strain evidence="4 5">MD-312</strain>
    </source>
</reference>
<organism evidence="4 5">
    <name type="scientific">Hydnomerulius pinastri MD-312</name>
    <dbReference type="NCBI Taxonomy" id="994086"/>
    <lineage>
        <taxon>Eukaryota</taxon>
        <taxon>Fungi</taxon>
        <taxon>Dikarya</taxon>
        <taxon>Basidiomycota</taxon>
        <taxon>Agaricomycotina</taxon>
        <taxon>Agaricomycetes</taxon>
        <taxon>Agaricomycetidae</taxon>
        <taxon>Boletales</taxon>
        <taxon>Boletales incertae sedis</taxon>
        <taxon>Leucogyrophana</taxon>
    </lineage>
</organism>
<proteinExistence type="predicted"/>
<feature type="compositionally biased region" description="Polar residues" evidence="1">
    <location>
        <begin position="187"/>
        <end position="196"/>
    </location>
</feature>
<dbReference type="OrthoDB" id="1076608at2759"/>
<feature type="compositionally biased region" description="Polar residues" evidence="1">
    <location>
        <begin position="171"/>
        <end position="180"/>
    </location>
</feature>
<name>A0A0C9VUZ1_9AGAM</name>
<protein>
    <recommendedName>
        <fullName evidence="3">10TM putative phosphate transporter extracellular tail domain-containing protein</fullName>
    </recommendedName>
</protein>
<evidence type="ECO:0000256" key="2">
    <source>
        <dbReference type="SAM" id="Phobius"/>
    </source>
</evidence>
<evidence type="ECO:0000313" key="5">
    <source>
        <dbReference type="Proteomes" id="UP000053820"/>
    </source>
</evidence>
<dbReference type="EMBL" id="KN839859">
    <property type="protein sequence ID" value="KIJ61895.1"/>
    <property type="molecule type" value="Genomic_DNA"/>
</dbReference>
<keyword evidence="2" id="KW-1133">Transmembrane helix</keyword>
<dbReference type="InterPro" id="IPR022257">
    <property type="entry name" value="PHM7_ext"/>
</dbReference>
<feature type="region of interest" description="Disordered" evidence="1">
    <location>
        <begin position="148"/>
        <end position="206"/>
    </location>
</feature>
<feature type="transmembrane region" description="Helical" evidence="2">
    <location>
        <begin position="20"/>
        <end position="40"/>
    </location>
</feature>
<feature type="domain" description="10TM putative phosphate transporter extracellular tail" evidence="3">
    <location>
        <begin position="207"/>
        <end position="274"/>
    </location>
</feature>
<dbReference type="Pfam" id="PF12621">
    <property type="entry name" value="PHM7_ext"/>
    <property type="match status" value="1"/>
</dbReference>
<keyword evidence="2" id="KW-0472">Membrane</keyword>
<sequence>MLYVAIELALWLDGLSGAAGGFLAVVQLVLYYIMVKLVILGSTPRSIYNIKYGARTIAWGTLFPSVTLCKYLFFYQPGTRNLLQRIPKICLCALFFLTQDQNGKQSAVPEGALMVVLIVFTQFSSRLATNSPSTIPLVPSSVGIADKTYKSEPAPNPPTSSPSFEKRKNTIDSCHLSSPIDSEDPRGSSSSGQSNEPTDRDDAFFHKHPDGAVDYGFAHPMLSKPQRVVWILDNSLGLGKEKVAASEEAGIKATLMHATMDGKEQVEISGTPIDVDKF</sequence>
<dbReference type="HOGENOM" id="CLU_1001369_0_0_1"/>
<dbReference type="AlphaFoldDB" id="A0A0C9VUZ1"/>
<feature type="transmembrane region" description="Helical" evidence="2">
    <location>
        <begin position="52"/>
        <end position="74"/>
    </location>
</feature>
<evidence type="ECO:0000313" key="4">
    <source>
        <dbReference type="EMBL" id="KIJ61895.1"/>
    </source>
</evidence>
<evidence type="ECO:0000259" key="3">
    <source>
        <dbReference type="Pfam" id="PF12621"/>
    </source>
</evidence>
<gene>
    <name evidence="4" type="ORF">HYDPIDRAFT_189369</name>
</gene>
<keyword evidence="2" id="KW-0812">Transmembrane</keyword>